<evidence type="ECO:0000256" key="7">
    <source>
        <dbReference type="ARBA" id="ARBA00022737"/>
    </source>
</evidence>
<evidence type="ECO:0000256" key="6">
    <source>
        <dbReference type="ARBA" id="ARBA00022679"/>
    </source>
</evidence>
<evidence type="ECO:0000256" key="2">
    <source>
        <dbReference type="ARBA" id="ARBA00006734"/>
    </source>
</evidence>
<comment type="cofactor">
    <cofactor evidence="1">
        <name>Mg(2+)</name>
        <dbReference type="ChEBI" id="CHEBI:18420"/>
    </cofactor>
</comment>
<dbReference type="InterPro" id="IPR002088">
    <property type="entry name" value="Prenyl_trans_a"/>
</dbReference>
<dbReference type="EC" id="2.5.1.59" evidence="3"/>
<dbReference type="PROSITE" id="PS51147">
    <property type="entry name" value="PFTA"/>
    <property type="match status" value="4"/>
</dbReference>
<gene>
    <name evidence="14" type="ORF">ROZALSC1DRAFT_27736</name>
</gene>
<organism evidence="14 15">
    <name type="scientific">Rozella allomycis (strain CSF55)</name>
    <dbReference type="NCBI Taxonomy" id="988480"/>
    <lineage>
        <taxon>Eukaryota</taxon>
        <taxon>Fungi</taxon>
        <taxon>Fungi incertae sedis</taxon>
        <taxon>Cryptomycota</taxon>
        <taxon>Cryptomycota incertae sedis</taxon>
        <taxon>Rozella</taxon>
    </lineage>
</organism>
<name>A0A4P9YNH1_ROZAC</name>
<dbReference type="GO" id="GO:0004662">
    <property type="term" value="F:CAAX-protein geranylgeranyltransferase activity"/>
    <property type="evidence" value="ECO:0007669"/>
    <property type="project" value="UniProtKB-EC"/>
</dbReference>
<evidence type="ECO:0000256" key="10">
    <source>
        <dbReference type="ARBA" id="ARBA00041392"/>
    </source>
</evidence>
<dbReference type="GO" id="GO:0004660">
    <property type="term" value="F:protein farnesyltransferase activity"/>
    <property type="evidence" value="ECO:0007669"/>
    <property type="project" value="UniProtKB-EC"/>
</dbReference>
<keyword evidence="5" id="KW-0637">Prenyltransferase</keyword>
<evidence type="ECO:0000256" key="8">
    <source>
        <dbReference type="ARBA" id="ARBA00022842"/>
    </source>
</evidence>
<keyword evidence="8" id="KW-0460">Magnesium</keyword>
<dbReference type="SUPFAM" id="SSF48439">
    <property type="entry name" value="Protein prenylyltransferase"/>
    <property type="match status" value="1"/>
</dbReference>
<evidence type="ECO:0000256" key="11">
    <source>
        <dbReference type="ARBA" id="ARBA00042436"/>
    </source>
</evidence>
<evidence type="ECO:0000256" key="5">
    <source>
        <dbReference type="ARBA" id="ARBA00022602"/>
    </source>
</evidence>
<dbReference type="PANTHER" id="PTHR11129">
    <property type="entry name" value="PROTEIN FARNESYLTRANSFERASE ALPHA SUBUNIT/RAB GERANYLGERANYL TRANSFERASE ALPHA SUBUNIT"/>
    <property type="match status" value="1"/>
</dbReference>
<evidence type="ECO:0000256" key="4">
    <source>
        <dbReference type="ARBA" id="ARBA00012702"/>
    </source>
</evidence>
<evidence type="ECO:0000313" key="15">
    <source>
        <dbReference type="Proteomes" id="UP000281549"/>
    </source>
</evidence>
<evidence type="ECO:0000256" key="13">
    <source>
        <dbReference type="ARBA" id="ARBA00043219"/>
    </source>
</evidence>
<keyword evidence="7" id="KW-0677">Repeat</keyword>
<dbReference type="GO" id="GO:0005965">
    <property type="term" value="C:protein farnesyltransferase complex"/>
    <property type="evidence" value="ECO:0007669"/>
    <property type="project" value="TreeGrafter"/>
</dbReference>
<dbReference type="PANTHER" id="PTHR11129:SF1">
    <property type="entry name" value="PROTEIN FARNESYLTRANSFERASE_GERANYLGERANYLTRANSFERASE TYPE-1 SUBUNIT ALPHA"/>
    <property type="match status" value="1"/>
</dbReference>
<evidence type="ECO:0000256" key="1">
    <source>
        <dbReference type="ARBA" id="ARBA00001946"/>
    </source>
</evidence>
<dbReference type="GO" id="GO:0005953">
    <property type="term" value="C:CAAX-protein geranylgeranyltransferase complex"/>
    <property type="evidence" value="ECO:0007669"/>
    <property type="project" value="TreeGrafter"/>
</dbReference>
<proteinExistence type="inferred from homology"/>
<reference evidence="15" key="1">
    <citation type="journal article" date="2018" name="Nat. Microbiol.">
        <title>Leveraging single-cell genomics to expand the fungal tree of life.</title>
        <authorList>
            <person name="Ahrendt S.R."/>
            <person name="Quandt C.A."/>
            <person name="Ciobanu D."/>
            <person name="Clum A."/>
            <person name="Salamov A."/>
            <person name="Andreopoulos B."/>
            <person name="Cheng J.F."/>
            <person name="Woyke T."/>
            <person name="Pelin A."/>
            <person name="Henrissat B."/>
            <person name="Reynolds N.K."/>
            <person name="Benny G.L."/>
            <person name="Smith M.E."/>
            <person name="James T.Y."/>
            <person name="Grigoriev I.V."/>
        </authorList>
    </citation>
    <scope>NUCLEOTIDE SEQUENCE [LARGE SCALE GENOMIC DNA]</scope>
    <source>
        <strain evidence="15">CSF55</strain>
    </source>
</reference>
<dbReference type="AlphaFoldDB" id="A0A4P9YNH1"/>
<dbReference type="Pfam" id="PF01239">
    <property type="entry name" value="PPTA"/>
    <property type="match status" value="4"/>
</dbReference>
<keyword evidence="6 14" id="KW-0808">Transferase</keyword>
<accession>A0A4P9YNH1</accession>
<dbReference type="EC" id="2.5.1.58" evidence="4"/>
<protein>
    <recommendedName>
        <fullName evidence="9">Protein farnesyltransferase/geranylgeranyltransferase type-1 subunit alpha</fullName>
        <ecNumber evidence="4">2.5.1.58</ecNumber>
        <ecNumber evidence="3">2.5.1.59</ecNumber>
    </recommendedName>
    <alternativeName>
        <fullName evidence="12">CAAX farnesyltransferase subunit alpha</fullName>
    </alternativeName>
    <alternativeName>
        <fullName evidence="11">FTase-alpha</fullName>
    </alternativeName>
    <alternativeName>
        <fullName evidence="10">Ras proteins prenyltransferase subunit alpha</fullName>
    </alternativeName>
    <alternativeName>
        <fullName evidence="13">Type I protein geranyl-geranyltransferase subunit alpha</fullName>
    </alternativeName>
</protein>
<dbReference type="EMBL" id="ML005019">
    <property type="protein sequence ID" value="RKP20802.1"/>
    <property type="molecule type" value="Genomic_DNA"/>
</dbReference>
<evidence type="ECO:0000256" key="3">
    <source>
        <dbReference type="ARBA" id="ARBA00012700"/>
    </source>
</evidence>
<comment type="similarity">
    <text evidence="2">Belongs to the protein prenyltransferase subunit alpha family.</text>
</comment>
<evidence type="ECO:0000256" key="12">
    <source>
        <dbReference type="ARBA" id="ARBA00043086"/>
    </source>
</evidence>
<evidence type="ECO:0000256" key="9">
    <source>
        <dbReference type="ARBA" id="ARBA00040965"/>
    </source>
</evidence>
<evidence type="ECO:0000313" key="14">
    <source>
        <dbReference type="EMBL" id="RKP20802.1"/>
    </source>
</evidence>
<dbReference type="Proteomes" id="UP000281549">
    <property type="component" value="Unassembled WGS sequence"/>
</dbReference>
<dbReference type="Gene3D" id="1.25.40.120">
    <property type="entry name" value="Protein prenylyltransferase"/>
    <property type="match status" value="1"/>
</dbReference>
<sequence>MTIQDFEDAFPQGTFDDIVRNPLPDSTTRVVNINYPSNYRSAIHYFRAIMNAKEYSERALKLTDYLLQLNAANYTVWQYRRDILVKLGMDKQIECDWIRKMSESNPKNYQIWYHRQWCLENEKEIENVIEELNHLADHAFNDDNKNYHAWSYRQWILKNFNVSSDQELNFVEKMIDLDVRNNSAWNHRFFILTRDESVNWENELAYVWKKINLAPNNEAPYVYLAGICDKFKSAENSEIIKNALKTALEMEATFPKTIPLLTFIVETSRQHNLMSKEELFKRIECLATEIDPIRSNYWEYVKMIYNGK</sequence>